<reference evidence="1 2" key="1">
    <citation type="submission" date="2014-04" db="EMBL/GenBank/DDBJ databases">
        <authorList>
            <consortium name="DOE Joint Genome Institute"/>
            <person name="Kuo A."/>
            <person name="Kohler A."/>
            <person name="Nagy L.G."/>
            <person name="Floudas D."/>
            <person name="Copeland A."/>
            <person name="Barry K.W."/>
            <person name="Cichocki N."/>
            <person name="Veneault-Fourrey C."/>
            <person name="LaButti K."/>
            <person name="Lindquist E.A."/>
            <person name="Lipzen A."/>
            <person name="Lundell T."/>
            <person name="Morin E."/>
            <person name="Murat C."/>
            <person name="Sun H."/>
            <person name="Tunlid A."/>
            <person name="Henrissat B."/>
            <person name="Grigoriev I.V."/>
            <person name="Hibbett D.S."/>
            <person name="Martin F."/>
            <person name="Nordberg H.P."/>
            <person name="Cantor M.N."/>
            <person name="Hua S.X."/>
        </authorList>
    </citation>
    <scope>NUCLEOTIDE SEQUENCE [LARGE SCALE GENOMIC DNA]</scope>
    <source>
        <strain evidence="1 2">LaAM-08-1</strain>
    </source>
</reference>
<reference evidence="2" key="2">
    <citation type="submission" date="2015-01" db="EMBL/GenBank/DDBJ databases">
        <title>Evolutionary Origins and Diversification of the Mycorrhizal Mutualists.</title>
        <authorList>
            <consortium name="DOE Joint Genome Institute"/>
            <consortium name="Mycorrhizal Genomics Consortium"/>
            <person name="Kohler A."/>
            <person name="Kuo A."/>
            <person name="Nagy L.G."/>
            <person name="Floudas D."/>
            <person name="Copeland A."/>
            <person name="Barry K.W."/>
            <person name="Cichocki N."/>
            <person name="Veneault-Fourrey C."/>
            <person name="LaButti K."/>
            <person name="Lindquist E.A."/>
            <person name="Lipzen A."/>
            <person name="Lundell T."/>
            <person name="Morin E."/>
            <person name="Murat C."/>
            <person name="Riley R."/>
            <person name="Ohm R."/>
            <person name="Sun H."/>
            <person name="Tunlid A."/>
            <person name="Henrissat B."/>
            <person name="Grigoriev I.V."/>
            <person name="Hibbett D.S."/>
            <person name="Martin F."/>
        </authorList>
    </citation>
    <scope>NUCLEOTIDE SEQUENCE [LARGE SCALE GENOMIC DNA]</scope>
    <source>
        <strain evidence="2">LaAM-08-1</strain>
    </source>
</reference>
<dbReference type="InterPro" id="IPR041078">
    <property type="entry name" value="Plavaka"/>
</dbReference>
<sequence>MDRRPDRGYGLHRSSLFAVLIGQSPVRLWFFSGLETGLPNTIRDLDAILKAFDSFDSDPAGFLQTCARAGIKPLVEPLWKNLPYAHIYRSITPDILHQLYQGVIKHLIGWITEACGADEIDVRCRRMPPNHNEHDQMCRILLGLVIDVQLPDGISNVRLRTLSRFHANKDIFVELGIREGFKLPKLHFAKRLHINLAKDAYAATNFKDEFTQMTTWLERKEKILRHNQYVQWQLKGSPPEPQEWLLPGLELDRTLSMAKHPSVRTVPIYWLEHVYGTQFFRTALRRFFALSNEPHLTSAQLERKLCDIRLPFRTLPIWHKIKYLYPDPLTHAPSTADSIHSRPAKKDKRGRLVPGHFDTALINDGTGEDTGIQGYRIARIRVVFSLPERSIPLMFNDEVNVPKHLAYVEWYTAFPNTPDPDHLLYKNFVAESESVCTGTSTVDTISALFNAGEKIRSTPQYMILQPVLRVLLKSHQMAMQSVLHALFLSMAFKVPVQPTQVDAMLEEVPVSKEIGPEAAPSKK</sequence>
<dbReference type="Proteomes" id="UP000054477">
    <property type="component" value="Unassembled WGS sequence"/>
</dbReference>
<gene>
    <name evidence="1" type="ORF">K443DRAFT_12554</name>
</gene>
<evidence type="ECO:0000313" key="1">
    <source>
        <dbReference type="EMBL" id="KIJ93874.1"/>
    </source>
</evidence>
<keyword evidence="2" id="KW-1185">Reference proteome</keyword>
<dbReference type="EMBL" id="KN838820">
    <property type="protein sequence ID" value="KIJ93874.1"/>
    <property type="molecule type" value="Genomic_DNA"/>
</dbReference>
<dbReference type="OrthoDB" id="2576233at2759"/>
<proteinExistence type="predicted"/>
<protein>
    <submittedName>
        <fullName evidence="1">Uncharacterized protein</fullName>
    </submittedName>
</protein>
<dbReference type="HOGENOM" id="CLU_520801_0_0_1"/>
<accession>A0A0C9WJ09</accession>
<name>A0A0C9WJ09_9AGAR</name>
<dbReference type="STRING" id="1095629.A0A0C9WJ09"/>
<organism evidence="1 2">
    <name type="scientific">Laccaria amethystina LaAM-08-1</name>
    <dbReference type="NCBI Taxonomy" id="1095629"/>
    <lineage>
        <taxon>Eukaryota</taxon>
        <taxon>Fungi</taxon>
        <taxon>Dikarya</taxon>
        <taxon>Basidiomycota</taxon>
        <taxon>Agaricomycotina</taxon>
        <taxon>Agaricomycetes</taxon>
        <taxon>Agaricomycetidae</taxon>
        <taxon>Agaricales</taxon>
        <taxon>Agaricineae</taxon>
        <taxon>Hydnangiaceae</taxon>
        <taxon>Laccaria</taxon>
    </lineage>
</organism>
<dbReference type="Pfam" id="PF18759">
    <property type="entry name" value="Plavaka"/>
    <property type="match status" value="1"/>
</dbReference>
<dbReference type="AlphaFoldDB" id="A0A0C9WJ09"/>
<evidence type="ECO:0000313" key="2">
    <source>
        <dbReference type="Proteomes" id="UP000054477"/>
    </source>
</evidence>